<feature type="domain" description="PilZ" evidence="1">
    <location>
        <begin position="55"/>
        <end position="124"/>
    </location>
</feature>
<evidence type="ECO:0000313" key="2">
    <source>
        <dbReference type="EMBL" id="EAW29603.1"/>
    </source>
</evidence>
<comment type="caution">
    <text evidence="2">The sequence shown here is derived from an EMBL/GenBank/DDBJ whole genome shotgun (WGS) entry which is preliminary data.</text>
</comment>
<keyword evidence="3" id="KW-1185">Reference proteome</keyword>
<dbReference type="EMBL" id="AAVT01000023">
    <property type="protein sequence ID" value="EAW29603.1"/>
    <property type="molecule type" value="Genomic_DNA"/>
</dbReference>
<accession>A0YHT7</accession>
<reference evidence="2 3" key="1">
    <citation type="journal article" date="2010" name="J. Bacteriol.">
        <title>Genome sequence of the oligotrophic marine Gammaproteobacterium HTCC2143, isolated from the Oregon Coast.</title>
        <authorList>
            <person name="Oh H.M."/>
            <person name="Kang I."/>
            <person name="Ferriera S."/>
            <person name="Giovannoni S.J."/>
            <person name="Cho J.C."/>
        </authorList>
    </citation>
    <scope>NUCLEOTIDE SEQUENCE [LARGE SCALE GENOMIC DNA]</scope>
    <source>
        <strain evidence="2 3">HTCC2143</strain>
    </source>
</reference>
<sequence length="148" mass="16757">MGSLSLPTDTLNRHIESCTTMTRLAERQHHTRYPAGHLRVLAKSLRDKDADWIVGFISTVDFNRFGIGLETKHNFVIGDILAMVIRTDDATLTEINGLICNRTQIERGYRFGIRFEQDSDSQEDSPEAMTNINEEILIIERDAAAAIH</sequence>
<evidence type="ECO:0000313" key="3">
    <source>
        <dbReference type="Proteomes" id="UP000004931"/>
    </source>
</evidence>
<proteinExistence type="predicted"/>
<organism evidence="2 3">
    <name type="scientific">marine gamma proteobacterium HTCC2143</name>
    <dbReference type="NCBI Taxonomy" id="247633"/>
    <lineage>
        <taxon>Bacteria</taxon>
        <taxon>Pseudomonadati</taxon>
        <taxon>Pseudomonadota</taxon>
        <taxon>Gammaproteobacteria</taxon>
        <taxon>Cellvibrionales</taxon>
        <taxon>Spongiibacteraceae</taxon>
        <taxon>BD1-7 clade</taxon>
    </lineage>
</organism>
<dbReference type="GO" id="GO:0035438">
    <property type="term" value="F:cyclic-di-GMP binding"/>
    <property type="evidence" value="ECO:0007669"/>
    <property type="project" value="InterPro"/>
</dbReference>
<name>A0YHT7_9GAMM</name>
<dbReference type="STRING" id="247633.GP2143_00085"/>
<evidence type="ECO:0000259" key="1">
    <source>
        <dbReference type="Pfam" id="PF07238"/>
    </source>
</evidence>
<dbReference type="InterPro" id="IPR009875">
    <property type="entry name" value="PilZ_domain"/>
</dbReference>
<dbReference type="Proteomes" id="UP000004931">
    <property type="component" value="Unassembled WGS sequence"/>
</dbReference>
<dbReference type="OrthoDB" id="5736390at2"/>
<protein>
    <recommendedName>
        <fullName evidence="1">PilZ domain-containing protein</fullName>
    </recommendedName>
</protein>
<gene>
    <name evidence="2" type="ORF">GP2143_00085</name>
</gene>
<dbReference type="AlphaFoldDB" id="A0YHT7"/>
<dbReference type="Pfam" id="PF07238">
    <property type="entry name" value="PilZ"/>
    <property type="match status" value="1"/>
</dbReference>